<comment type="caution">
    <text evidence="1">The sequence shown here is derived from an EMBL/GenBank/DDBJ whole genome shotgun (WGS) entry which is preliminary data.</text>
</comment>
<evidence type="ECO:0000313" key="1">
    <source>
        <dbReference type="EMBL" id="KAF3529256.1"/>
    </source>
</evidence>
<proteinExistence type="predicted"/>
<keyword evidence="2" id="KW-1185">Reference proteome</keyword>
<accession>A0ABQ7BAQ6</accession>
<dbReference type="EMBL" id="QGKV02001507">
    <property type="protein sequence ID" value="KAF3529256.1"/>
    <property type="molecule type" value="Genomic_DNA"/>
</dbReference>
<sequence length="67" mass="7498">MTLSHLSYKMSPWPETLDKLANSVLVQGRAWPGPGGKIADVLHLHSVVLLMSRRSWLGSQRIDSRIC</sequence>
<name>A0ABQ7BAQ6_BRACR</name>
<reference evidence="1 2" key="1">
    <citation type="journal article" date="2020" name="BMC Genomics">
        <title>Intraspecific diversification of the crop wild relative Brassica cretica Lam. using demographic model selection.</title>
        <authorList>
            <person name="Kioukis A."/>
            <person name="Michalopoulou V.A."/>
            <person name="Briers L."/>
            <person name="Pirintsos S."/>
            <person name="Studholme D.J."/>
            <person name="Pavlidis P."/>
            <person name="Sarris P.F."/>
        </authorList>
    </citation>
    <scope>NUCLEOTIDE SEQUENCE [LARGE SCALE GENOMIC DNA]</scope>
    <source>
        <strain evidence="2">cv. PFS-1207/04</strain>
    </source>
</reference>
<organism evidence="1 2">
    <name type="scientific">Brassica cretica</name>
    <name type="common">Mustard</name>
    <dbReference type="NCBI Taxonomy" id="69181"/>
    <lineage>
        <taxon>Eukaryota</taxon>
        <taxon>Viridiplantae</taxon>
        <taxon>Streptophyta</taxon>
        <taxon>Embryophyta</taxon>
        <taxon>Tracheophyta</taxon>
        <taxon>Spermatophyta</taxon>
        <taxon>Magnoliopsida</taxon>
        <taxon>eudicotyledons</taxon>
        <taxon>Gunneridae</taxon>
        <taxon>Pentapetalae</taxon>
        <taxon>rosids</taxon>
        <taxon>malvids</taxon>
        <taxon>Brassicales</taxon>
        <taxon>Brassicaceae</taxon>
        <taxon>Brassiceae</taxon>
        <taxon>Brassica</taxon>
    </lineage>
</organism>
<dbReference type="Proteomes" id="UP000266723">
    <property type="component" value="Unassembled WGS sequence"/>
</dbReference>
<gene>
    <name evidence="1" type="ORF">DY000_02039010</name>
</gene>
<protein>
    <submittedName>
        <fullName evidence="1">Uncharacterized protein</fullName>
    </submittedName>
</protein>
<evidence type="ECO:0000313" key="2">
    <source>
        <dbReference type="Proteomes" id="UP000266723"/>
    </source>
</evidence>